<dbReference type="InterPro" id="IPR050297">
    <property type="entry name" value="LipidA_mod_glycosyltrf_83"/>
</dbReference>
<feature type="region of interest" description="Disordered" evidence="8">
    <location>
        <begin position="481"/>
        <end position="550"/>
    </location>
</feature>
<evidence type="ECO:0000259" key="11">
    <source>
        <dbReference type="Pfam" id="PF24878"/>
    </source>
</evidence>
<feature type="domain" description="Putative mannosyltransferase YkcA/B-like C-terminal" evidence="11">
    <location>
        <begin position="558"/>
        <end position="656"/>
    </location>
</feature>
<dbReference type="Pfam" id="PF13231">
    <property type="entry name" value="PMT_2"/>
    <property type="match status" value="1"/>
</dbReference>
<evidence type="ECO:0000256" key="1">
    <source>
        <dbReference type="ARBA" id="ARBA00004651"/>
    </source>
</evidence>
<feature type="transmembrane region" description="Helical" evidence="9">
    <location>
        <begin position="305"/>
        <end position="325"/>
    </location>
</feature>
<keyword evidence="5 9" id="KW-0812">Transmembrane</keyword>
<dbReference type="PANTHER" id="PTHR33908">
    <property type="entry name" value="MANNOSYLTRANSFERASE YKCB-RELATED"/>
    <property type="match status" value="1"/>
</dbReference>
<feature type="transmembrane region" description="Helical" evidence="9">
    <location>
        <begin position="156"/>
        <end position="173"/>
    </location>
</feature>
<dbReference type="PANTHER" id="PTHR33908:SF3">
    <property type="entry name" value="UNDECAPRENYL PHOSPHATE-ALPHA-4-AMINO-4-DEOXY-L-ARABINOSE ARABINOSYL TRANSFERASE"/>
    <property type="match status" value="1"/>
</dbReference>
<dbReference type="GO" id="GO:0010041">
    <property type="term" value="P:response to iron(III) ion"/>
    <property type="evidence" value="ECO:0007669"/>
    <property type="project" value="TreeGrafter"/>
</dbReference>
<feature type="transmembrane region" description="Helical" evidence="9">
    <location>
        <begin position="201"/>
        <end position="217"/>
    </location>
</feature>
<sequence length="672" mass="68574">MTTYDAPVPFAASTRRGTARRWSAWHTGLLLICLGAALLTTWAVWTAQPSDYYASIALSMSRSWQNFFFGAVDPAGTVTLDKIPGSFWIPALFVKAFGYSAWAVVLPNALAAVGAVALIAITVKRMGGATAGLLAGAVVATTPILVAVARSNQPETFFVLGLAAVAWAAMHALTRRSLGWLLVAGLLIAASFQTYMLEAWAVWPALAAAWLCTRGPLLSKLWRLAVAGAVSLAASVSWIVVVSLVPASERPYIGSTLNDSAWEMVFGYNGLGRFGSATADSGAYRSFTPSFSGSPGVLRLFTEQLAGQIGWLLPTAVAAVVVLWVLRFSRPVTVLVTMWLATFAAMFSVVAGMHQFYTAALAVPVALTIALAFGAAHRAARTWPQVLLIAVAAVTALGIGLSSGGYSVPVALVQAVAAVSAIVLLLRVRRGGWPTRRGVRRALTAGAVGAALLLTPLAWSIVTIAHPNPINPVAGGVSEMSGFGGGRGGPGMSGTGDGAFGSARDGGRGTPGGTTGGMPQDGAPADGAAPGDQAPGSVPSDQGLGSAAAGSGSPDTALLAYLQERTLGSRYLAATFGAQAAASLILDSDGGSFLPIGGFDGGDPVPTLAAFQQLVADGDLRYVILSSTGRGGFAMNGGADADTGVSAEIRAWVVANCSVPSDAPDSSLYACS</sequence>
<evidence type="ECO:0000256" key="3">
    <source>
        <dbReference type="ARBA" id="ARBA00022676"/>
    </source>
</evidence>
<keyword evidence="7 9" id="KW-0472">Membrane</keyword>
<feature type="transmembrane region" description="Helical" evidence="9">
    <location>
        <begin position="24"/>
        <end position="45"/>
    </location>
</feature>
<evidence type="ECO:0000256" key="7">
    <source>
        <dbReference type="ARBA" id="ARBA00023136"/>
    </source>
</evidence>
<dbReference type="InterPro" id="IPR038731">
    <property type="entry name" value="RgtA/B/C-like"/>
</dbReference>
<feature type="compositionally biased region" description="Low complexity" evidence="8">
    <location>
        <begin position="517"/>
        <end position="536"/>
    </location>
</feature>
<proteinExistence type="predicted"/>
<dbReference type="InterPro" id="IPR056785">
    <property type="entry name" value="YkcA/B-like_C"/>
</dbReference>
<feature type="transmembrane region" description="Helical" evidence="9">
    <location>
        <begin position="383"/>
        <end position="401"/>
    </location>
</feature>
<evidence type="ECO:0000259" key="10">
    <source>
        <dbReference type="Pfam" id="PF13231"/>
    </source>
</evidence>
<keyword evidence="13" id="KW-1185">Reference proteome</keyword>
<keyword evidence="4" id="KW-0808">Transferase</keyword>
<dbReference type="RefSeq" id="WP_127096848.1">
    <property type="nucleotide sequence ID" value="NZ_CP031423.1"/>
</dbReference>
<comment type="subcellular location">
    <subcellularLocation>
        <location evidence="1">Cell membrane</location>
        <topology evidence="1">Multi-pass membrane protein</topology>
    </subcellularLocation>
</comment>
<evidence type="ECO:0000256" key="6">
    <source>
        <dbReference type="ARBA" id="ARBA00022989"/>
    </source>
</evidence>
<dbReference type="GO" id="GO:0009103">
    <property type="term" value="P:lipopolysaccharide biosynthetic process"/>
    <property type="evidence" value="ECO:0007669"/>
    <property type="project" value="UniProtKB-ARBA"/>
</dbReference>
<dbReference type="OrthoDB" id="5241882at2"/>
<keyword evidence="6 9" id="KW-1133">Transmembrane helix</keyword>
<dbReference type="KEGG" id="mlv:CVS47_03073"/>
<dbReference type="GO" id="GO:0016763">
    <property type="term" value="F:pentosyltransferase activity"/>
    <property type="evidence" value="ECO:0007669"/>
    <property type="project" value="TreeGrafter"/>
</dbReference>
<feature type="transmembrane region" description="Helical" evidence="9">
    <location>
        <begin position="332"/>
        <end position="350"/>
    </location>
</feature>
<keyword evidence="2" id="KW-1003">Cell membrane</keyword>
<feature type="transmembrane region" description="Helical" evidence="9">
    <location>
        <begin position="407"/>
        <end position="426"/>
    </location>
</feature>
<evidence type="ECO:0000313" key="12">
    <source>
        <dbReference type="EMBL" id="AZS38416.1"/>
    </source>
</evidence>
<dbReference type="AlphaFoldDB" id="A0A3Q9J1P8"/>
<evidence type="ECO:0000256" key="4">
    <source>
        <dbReference type="ARBA" id="ARBA00022679"/>
    </source>
</evidence>
<gene>
    <name evidence="12" type="ORF">CVS47_03073</name>
</gene>
<feature type="transmembrane region" description="Helical" evidence="9">
    <location>
        <begin position="356"/>
        <end position="376"/>
    </location>
</feature>
<evidence type="ECO:0000256" key="8">
    <source>
        <dbReference type="SAM" id="MobiDB-lite"/>
    </source>
</evidence>
<feature type="domain" description="Glycosyltransferase RgtA/B/C/D-like" evidence="10">
    <location>
        <begin position="82"/>
        <end position="236"/>
    </location>
</feature>
<evidence type="ECO:0000256" key="5">
    <source>
        <dbReference type="ARBA" id="ARBA00022692"/>
    </source>
</evidence>
<dbReference type="GO" id="GO:0005886">
    <property type="term" value="C:plasma membrane"/>
    <property type="evidence" value="ECO:0007669"/>
    <property type="project" value="UniProtKB-SubCell"/>
</dbReference>
<dbReference type="Pfam" id="PF24878">
    <property type="entry name" value="YkcB_C"/>
    <property type="match status" value="1"/>
</dbReference>
<feature type="transmembrane region" description="Helical" evidence="9">
    <location>
        <begin position="178"/>
        <end position="195"/>
    </location>
</feature>
<evidence type="ECO:0000313" key="13">
    <source>
        <dbReference type="Proteomes" id="UP000276888"/>
    </source>
</evidence>
<feature type="compositionally biased region" description="Gly residues" evidence="8">
    <location>
        <begin position="482"/>
        <end position="499"/>
    </location>
</feature>
<feature type="transmembrane region" description="Helical" evidence="9">
    <location>
        <begin position="438"/>
        <end position="462"/>
    </location>
</feature>
<dbReference type="EMBL" id="CP031423">
    <property type="protein sequence ID" value="AZS38416.1"/>
    <property type="molecule type" value="Genomic_DNA"/>
</dbReference>
<evidence type="ECO:0000256" key="9">
    <source>
        <dbReference type="SAM" id="Phobius"/>
    </source>
</evidence>
<protein>
    <submittedName>
        <fullName evidence="12">Uncharacterized protein</fullName>
    </submittedName>
</protein>
<reference evidence="12 13" key="1">
    <citation type="submission" date="2018-08" db="EMBL/GenBank/DDBJ databases">
        <title>Microbacterium lemovicicum sp. nov., a bacterium isolated from a natural uranium-rich soil.</title>
        <authorList>
            <person name="ORTET P."/>
        </authorList>
    </citation>
    <scope>NUCLEOTIDE SEQUENCE [LARGE SCALE GENOMIC DNA]</scope>
    <source>
        <strain evidence="12 13">Viu22</strain>
    </source>
</reference>
<keyword evidence="3" id="KW-0328">Glycosyltransferase</keyword>
<organism evidence="12 13">
    <name type="scientific">Microbacterium lemovicicum</name>
    <dbReference type="NCBI Taxonomy" id="1072463"/>
    <lineage>
        <taxon>Bacteria</taxon>
        <taxon>Bacillati</taxon>
        <taxon>Actinomycetota</taxon>
        <taxon>Actinomycetes</taxon>
        <taxon>Micrococcales</taxon>
        <taxon>Microbacteriaceae</taxon>
        <taxon>Microbacterium</taxon>
    </lineage>
</organism>
<dbReference type="Proteomes" id="UP000276888">
    <property type="component" value="Chromosome"/>
</dbReference>
<feature type="transmembrane region" description="Helical" evidence="9">
    <location>
        <begin position="224"/>
        <end position="245"/>
    </location>
</feature>
<feature type="transmembrane region" description="Helical" evidence="9">
    <location>
        <begin position="99"/>
        <end position="123"/>
    </location>
</feature>
<evidence type="ECO:0000256" key="2">
    <source>
        <dbReference type="ARBA" id="ARBA00022475"/>
    </source>
</evidence>
<feature type="transmembrane region" description="Helical" evidence="9">
    <location>
        <begin position="130"/>
        <end position="150"/>
    </location>
</feature>
<name>A0A3Q9J1P8_9MICO</name>
<accession>A0A3Q9J1P8</accession>